<keyword evidence="11" id="KW-1185">Reference proteome</keyword>
<dbReference type="Proteomes" id="UP000198670">
    <property type="component" value="Unassembled WGS sequence"/>
</dbReference>
<keyword evidence="6" id="KW-0769">Symport</keyword>
<keyword evidence="8 9" id="KW-0472">Membrane</keyword>
<feature type="transmembrane region" description="Helical" evidence="9">
    <location>
        <begin position="128"/>
        <end position="150"/>
    </location>
</feature>
<sequence length="337" mass="36155">MKWILLVIFAGFSNGSFALPIKFTTKWNWENTWGMFIFWGFVVLPVLLGFFTVPDLAAICKDVGTQKLLRIFGFGFLWGIGSICFGLGIKHVGIGLAFSINIGITIAIGSLMPLFLTELSSAETKSIAAVAAGVVTIVVGVVISGYAALLRERDQQRNDAYGSTGRPTAGVFRIGLLLCICAGVMSPMLQFAFIHGDAIIQAANARGVSETIASNAVWAVALAGGFLANSCYVIKLLIQHDSWRLYRMKESGRYHGLALLMGLFWVITIACYGMAVSNLGVLGLSVGWAIFNSVGIITANLLGLFTKEWRGVSRKTYTVFGMGLATLVLGTCLVAAL</sequence>
<dbReference type="RefSeq" id="WP_090630813.1">
    <property type="nucleotide sequence ID" value="NZ_FOQO01000012.1"/>
</dbReference>
<proteinExistence type="predicted"/>
<protein>
    <submittedName>
        <fullName evidence="10">L-rhamnose-H+ transport protein</fullName>
    </submittedName>
</protein>
<reference evidence="10 11" key="1">
    <citation type="submission" date="2016-10" db="EMBL/GenBank/DDBJ databases">
        <authorList>
            <person name="de Groot N.N."/>
        </authorList>
    </citation>
    <scope>NUCLEOTIDE SEQUENCE [LARGE SCALE GENOMIC DNA]</scope>
    <source>
        <strain evidence="10 11">RK1</strain>
    </source>
</reference>
<keyword evidence="2" id="KW-1003">Cell membrane</keyword>
<dbReference type="GO" id="GO:0016020">
    <property type="term" value="C:membrane"/>
    <property type="evidence" value="ECO:0007669"/>
    <property type="project" value="InterPro"/>
</dbReference>
<evidence type="ECO:0000256" key="6">
    <source>
        <dbReference type="ARBA" id="ARBA00022847"/>
    </source>
</evidence>
<feature type="transmembrane region" description="Helical" evidence="9">
    <location>
        <begin position="34"/>
        <end position="56"/>
    </location>
</feature>
<name>A0A1I3TF79_9SPHI</name>
<evidence type="ECO:0000256" key="5">
    <source>
        <dbReference type="ARBA" id="ARBA00022692"/>
    </source>
</evidence>
<dbReference type="GO" id="GO:0015153">
    <property type="term" value="F:rhamnose transmembrane transporter activity"/>
    <property type="evidence" value="ECO:0007669"/>
    <property type="project" value="InterPro"/>
</dbReference>
<evidence type="ECO:0000256" key="9">
    <source>
        <dbReference type="SAM" id="Phobius"/>
    </source>
</evidence>
<gene>
    <name evidence="10" type="ORF">SAMN05444682_112138</name>
</gene>
<dbReference type="AlphaFoldDB" id="A0A1I3TF79"/>
<dbReference type="GO" id="GO:0015293">
    <property type="term" value="F:symporter activity"/>
    <property type="evidence" value="ECO:0007669"/>
    <property type="project" value="UniProtKB-KW"/>
</dbReference>
<dbReference type="STRING" id="1477437.SAMN05444682_112138"/>
<feature type="transmembrane region" description="Helical" evidence="9">
    <location>
        <begin position="254"/>
        <end position="275"/>
    </location>
</feature>
<evidence type="ECO:0000313" key="11">
    <source>
        <dbReference type="Proteomes" id="UP000198670"/>
    </source>
</evidence>
<dbReference type="Pfam" id="PF06379">
    <property type="entry name" value="RhaT"/>
    <property type="match status" value="1"/>
</dbReference>
<evidence type="ECO:0000256" key="3">
    <source>
        <dbReference type="ARBA" id="ARBA00022519"/>
    </source>
</evidence>
<keyword evidence="5 9" id="KW-0812">Transmembrane</keyword>
<keyword evidence="1" id="KW-0813">Transport</keyword>
<evidence type="ECO:0000256" key="2">
    <source>
        <dbReference type="ARBA" id="ARBA00022475"/>
    </source>
</evidence>
<feature type="transmembrane region" description="Helical" evidence="9">
    <location>
        <begin position="68"/>
        <end position="89"/>
    </location>
</feature>
<feature type="transmembrane region" description="Helical" evidence="9">
    <location>
        <begin position="317"/>
        <end position="336"/>
    </location>
</feature>
<feature type="transmembrane region" description="Helical" evidence="9">
    <location>
        <begin position="170"/>
        <end position="194"/>
    </location>
</feature>
<feature type="transmembrane region" description="Helical" evidence="9">
    <location>
        <begin position="95"/>
        <end position="116"/>
    </location>
</feature>
<evidence type="ECO:0000256" key="1">
    <source>
        <dbReference type="ARBA" id="ARBA00022448"/>
    </source>
</evidence>
<dbReference type="EMBL" id="FOQO01000012">
    <property type="protein sequence ID" value="SFJ69133.1"/>
    <property type="molecule type" value="Genomic_DNA"/>
</dbReference>
<keyword evidence="7 9" id="KW-1133">Transmembrane helix</keyword>
<organism evidence="10 11">
    <name type="scientific">Parapedobacter indicus</name>
    <dbReference type="NCBI Taxonomy" id="1477437"/>
    <lineage>
        <taxon>Bacteria</taxon>
        <taxon>Pseudomonadati</taxon>
        <taxon>Bacteroidota</taxon>
        <taxon>Sphingobacteriia</taxon>
        <taxon>Sphingobacteriales</taxon>
        <taxon>Sphingobacteriaceae</taxon>
        <taxon>Parapedobacter</taxon>
    </lineage>
</organism>
<evidence type="ECO:0000256" key="8">
    <source>
        <dbReference type="ARBA" id="ARBA00023136"/>
    </source>
</evidence>
<dbReference type="OrthoDB" id="5241629at2"/>
<evidence type="ECO:0000256" key="7">
    <source>
        <dbReference type="ARBA" id="ARBA00022989"/>
    </source>
</evidence>
<keyword evidence="3" id="KW-0997">Cell inner membrane</keyword>
<dbReference type="InterPro" id="IPR004673">
    <property type="entry name" value="L-rhamnose-proton_sym_RhaT"/>
</dbReference>
<accession>A0A1I3TF79</accession>
<evidence type="ECO:0000313" key="10">
    <source>
        <dbReference type="EMBL" id="SFJ69133.1"/>
    </source>
</evidence>
<keyword evidence="4" id="KW-0762">Sugar transport</keyword>
<evidence type="ECO:0000256" key="4">
    <source>
        <dbReference type="ARBA" id="ARBA00022597"/>
    </source>
</evidence>
<feature type="transmembrane region" description="Helical" evidence="9">
    <location>
        <begin position="281"/>
        <end position="305"/>
    </location>
</feature>